<protein>
    <submittedName>
        <fullName evidence="2">TnsA endonuclease</fullName>
    </submittedName>
</protein>
<dbReference type="AlphaFoldDB" id="H5X643"/>
<evidence type="ECO:0000313" key="2">
    <source>
        <dbReference type="EMBL" id="EHR53442.1"/>
    </source>
</evidence>
<dbReference type="InterPro" id="IPR014833">
    <property type="entry name" value="TnsA_N"/>
</dbReference>
<dbReference type="STRING" id="882083.SacmaDRAFT_5292"/>
<evidence type="ECO:0000259" key="1">
    <source>
        <dbReference type="Pfam" id="PF08722"/>
    </source>
</evidence>
<dbReference type="Pfam" id="PF08722">
    <property type="entry name" value="Tn7_TnsA-like_N"/>
    <property type="match status" value="1"/>
</dbReference>
<dbReference type="EMBL" id="CM001439">
    <property type="protein sequence ID" value="EHR53442.1"/>
    <property type="molecule type" value="Genomic_DNA"/>
</dbReference>
<dbReference type="NCBIfam" id="NF033179">
    <property type="entry name" value="TnsA_like_Actin"/>
    <property type="match status" value="1"/>
</dbReference>
<dbReference type="eggNOG" id="ENOG5032MFF">
    <property type="taxonomic scope" value="Bacteria"/>
</dbReference>
<evidence type="ECO:0000313" key="3">
    <source>
        <dbReference type="Proteomes" id="UP000004926"/>
    </source>
</evidence>
<dbReference type="InterPro" id="IPR048000">
    <property type="entry name" value="TnsA-like"/>
</dbReference>
<accession>H5X643</accession>
<keyword evidence="2" id="KW-0255">Endonuclease</keyword>
<feature type="domain" description="TnsA endonuclease N-terminal" evidence="1">
    <location>
        <begin position="77"/>
        <end position="150"/>
    </location>
</feature>
<reference evidence="2 3" key="1">
    <citation type="journal article" date="2012" name="Stand. Genomic Sci.">
        <title>Genome sequence of the ocean sediment bacterium Saccharomonospora marina type strain (XMU15(T)).</title>
        <authorList>
            <person name="Klenk H.P."/>
            <person name="Lu M."/>
            <person name="Lucas S."/>
            <person name="Lapidus A."/>
            <person name="Copeland A."/>
            <person name="Pitluck S."/>
            <person name="Goodwin L.A."/>
            <person name="Han C."/>
            <person name="Tapia R."/>
            <person name="Brambilla E.M."/>
            <person name="Potter G."/>
            <person name="Land M."/>
            <person name="Ivanova N."/>
            <person name="Rohde M."/>
            <person name="Goker M."/>
            <person name="Detter J.C."/>
            <person name="Li W.J."/>
            <person name="Kyrpides N.C."/>
            <person name="Woyke T."/>
        </authorList>
    </citation>
    <scope>NUCLEOTIDE SEQUENCE [LARGE SCALE GENOMIC DNA]</scope>
    <source>
        <strain evidence="2 3">XMU15</strain>
    </source>
</reference>
<organism evidence="2 3">
    <name type="scientific">Saccharomonospora marina XMU15</name>
    <dbReference type="NCBI Taxonomy" id="882083"/>
    <lineage>
        <taxon>Bacteria</taxon>
        <taxon>Bacillati</taxon>
        <taxon>Actinomycetota</taxon>
        <taxon>Actinomycetes</taxon>
        <taxon>Pseudonocardiales</taxon>
        <taxon>Pseudonocardiaceae</taxon>
        <taxon>Saccharomonospora</taxon>
    </lineage>
</organism>
<gene>
    <name evidence="2" type="ORF">SacmaDRAFT_5292</name>
</gene>
<name>H5X643_9PSEU</name>
<dbReference type="Proteomes" id="UP000004926">
    <property type="component" value="Chromosome"/>
</dbReference>
<keyword evidence="3" id="KW-1185">Reference proteome</keyword>
<proteinExistence type="predicted"/>
<sequence length="237" mass="26483">MATGNSVSYKDCSEEVSTVDLEIVQAKTLVEGSPWRVFRWRRGQAHYSGWYWAATTGGHVVYESRLELARLLLADFDPRVVAIAAQPFCVTAESRGERRRHVPDFLLLDAEGAVTVVNVKPAEQLARPKVAAALAWADELFTVRGWRHEVWSGTSPTTLANVRFLAAYRYPDRVDAAMVSWLERQVTTDAFLGELESGWPDRAADVRAAALHLVWRGRFRVELEVSLSAATVLERAA</sequence>
<dbReference type="GO" id="GO:0004519">
    <property type="term" value="F:endonuclease activity"/>
    <property type="evidence" value="ECO:0007669"/>
    <property type="project" value="UniProtKB-KW"/>
</dbReference>
<keyword evidence="2" id="KW-0378">Hydrolase</keyword>
<dbReference type="HOGENOM" id="CLU_076597_0_0_11"/>
<keyword evidence="2" id="KW-0540">Nuclease</keyword>